<dbReference type="AlphaFoldDB" id="A0A9E7K9S5"/>
<reference evidence="1" key="1">
    <citation type="submission" date="2022-05" db="EMBL/GenBank/DDBJ databases">
        <title>The Musa troglodytarum L. genome provides insights into the mechanism of non-climacteric behaviour and enrichment of carotenoids.</title>
        <authorList>
            <person name="Wang J."/>
        </authorList>
    </citation>
    <scope>NUCLEOTIDE SEQUENCE</scope>
    <source>
        <tissue evidence="1">Leaf</tissue>
    </source>
</reference>
<evidence type="ECO:0000313" key="1">
    <source>
        <dbReference type="EMBL" id="URE08195.1"/>
    </source>
</evidence>
<organism evidence="1 2">
    <name type="scientific">Musa troglodytarum</name>
    <name type="common">fe'i banana</name>
    <dbReference type="NCBI Taxonomy" id="320322"/>
    <lineage>
        <taxon>Eukaryota</taxon>
        <taxon>Viridiplantae</taxon>
        <taxon>Streptophyta</taxon>
        <taxon>Embryophyta</taxon>
        <taxon>Tracheophyta</taxon>
        <taxon>Spermatophyta</taxon>
        <taxon>Magnoliopsida</taxon>
        <taxon>Liliopsida</taxon>
        <taxon>Zingiberales</taxon>
        <taxon>Musaceae</taxon>
        <taxon>Musa</taxon>
    </lineage>
</organism>
<protein>
    <submittedName>
        <fullName evidence="1">Uncharacterized protein</fullName>
    </submittedName>
</protein>
<dbReference type="EMBL" id="CP097508">
    <property type="protein sequence ID" value="URE08195.1"/>
    <property type="molecule type" value="Genomic_DNA"/>
</dbReference>
<accession>A0A9E7K9S5</accession>
<gene>
    <name evidence="1" type="ORF">MUK42_35857</name>
</gene>
<keyword evidence="2" id="KW-1185">Reference proteome</keyword>
<evidence type="ECO:0000313" key="2">
    <source>
        <dbReference type="Proteomes" id="UP001055439"/>
    </source>
</evidence>
<proteinExistence type="predicted"/>
<name>A0A9E7K9S5_9LILI</name>
<sequence>MWTGPESVGGERSICFHFADWLAETSNKGSRIEGKATKKIARALTSARRAGFSSDLACSTRPHRRPSVAADEEAKRLLEKEKGRPSLRVGDHLHCVSLNPARSVSSMVECCFIEGFLDRIQDLPPNN</sequence>
<dbReference type="Proteomes" id="UP001055439">
    <property type="component" value="Chromosome 6"/>
</dbReference>